<organism evidence="3 4">
    <name type="scientific">Nocardiopsis flavescens</name>
    <dbReference type="NCBI Taxonomy" id="758803"/>
    <lineage>
        <taxon>Bacteria</taxon>
        <taxon>Bacillati</taxon>
        <taxon>Actinomycetota</taxon>
        <taxon>Actinomycetes</taxon>
        <taxon>Streptosporangiales</taxon>
        <taxon>Nocardiopsidaceae</taxon>
        <taxon>Nocardiopsis</taxon>
    </lineage>
</organism>
<comment type="catalytic activity">
    <reaction evidence="2">
        <text>oxidized coenzyme F420-(gamma-L-Glu)(n) + a quinol + H(+) = reduced coenzyme F420-(gamma-L-Glu)(n) + a quinone</text>
        <dbReference type="Rhea" id="RHEA:39663"/>
        <dbReference type="Rhea" id="RHEA-COMP:12939"/>
        <dbReference type="Rhea" id="RHEA-COMP:14378"/>
        <dbReference type="ChEBI" id="CHEBI:15378"/>
        <dbReference type="ChEBI" id="CHEBI:24646"/>
        <dbReference type="ChEBI" id="CHEBI:132124"/>
        <dbReference type="ChEBI" id="CHEBI:133980"/>
        <dbReference type="ChEBI" id="CHEBI:139511"/>
    </reaction>
</comment>
<gene>
    <name evidence="3" type="ORF">SAMN05421803_108149</name>
</gene>
<dbReference type="AlphaFoldDB" id="A0A1M6LB78"/>
<dbReference type="GO" id="GO:0070967">
    <property type="term" value="F:coenzyme F420 binding"/>
    <property type="evidence" value="ECO:0007669"/>
    <property type="project" value="TreeGrafter"/>
</dbReference>
<dbReference type="RefSeq" id="WP_073380013.1">
    <property type="nucleotide sequence ID" value="NZ_FQZK01000008.1"/>
</dbReference>
<dbReference type="NCBIfam" id="TIGR00026">
    <property type="entry name" value="hi_GC_TIGR00026"/>
    <property type="match status" value="1"/>
</dbReference>
<dbReference type="Pfam" id="PF04075">
    <property type="entry name" value="F420H2_quin_red"/>
    <property type="match status" value="1"/>
</dbReference>
<dbReference type="PANTHER" id="PTHR39428">
    <property type="entry name" value="F420H(2)-DEPENDENT QUINONE REDUCTASE RV1261C"/>
    <property type="match status" value="1"/>
</dbReference>
<dbReference type="Proteomes" id="UP000184452">
    <property type="component" value="Unassembled WGS sequence"/>
</dbReference>
<dbReference type="GO" id="GO:0016491">
    <property type="term" value="F:oxidoreductase activity"/>
    <property type="evidence" value="ECO:0007669"/>
    <property type="project" value="InterPro"/>
</dbReference>
<dbReference type="GO" id="GO:0005886">
    <property type="term" value="C:plasma membrane"/>
    <property type="evidence" value="ECO:0007669"/>
    <property type="project" value="TreeGrafter"/>
</dbReference>
<proteinExistence type="inferred from homology"/>
<name>A0A1M6LB78_9ACTN</name>
<evidence type="ECO:0000256" key="2">
    <source>
        <dbReference type="ARBA" id="ARBA00049106"/>
    </source>
</evidence>
<dbReference type="PANTHER" id="PTHR39428:SF1">
    <property type="entry name" value="F420H(2)-DEPENDENT QUINONE REDUCTASE RV1261C"/>
    <property type="match status" value="1"/>
</dbReference>
<dbReference type="InterPro" id="IPR004378">
    <property type="entry name" value="F420H2_quin_Rdtase"/>
</dbReference>
<reference evidence="3 4" key="1">
    <citation type="submission" date="2016-11" db="EMBL/GenBank/DDBJ databases">
        <authorList>
            <person name="Jaros S."/>
            <person name="Januszkiewicz K."/>
            <person name="Wedrychowicz H."/>
        </authorList>
    </citation>
    <scope>NUCLEOTIDE SEQUENCE [LARGE SCALE GENOMIC DNA]</scope>
    <source>
        <strain evidence="3 4">CGMCC 4.5723</strain>
    </source>
</reference>
<sequence length="152" mass="17083">MTDRNETPALPPRWFVRGAWTGHRLLYRATGRGLSLPRPGGRMGMLRLRTVGRRTGRERAVILGYHLVGDSCVTLAMNGWAEADPAWWTNLRAHPRAAVDTVDGTFAVVGREAAGQERDRLWARFDDYEGWGDIDAFSSRRTHTPVVVLDRA</sequence>
<comment type="similarity">
    <text evidence="1">Belongs to the F420H(2)-dependent quinone reductase family.</text>
</comment>
<evidence type="ECO:0000313" key="4">
    <source>
        <dbReference type="Proteomes" id="UP000184452"/>
    </source>
</evidence>
<dbReference type="OrthoDB" id="8225825at2"/>
<keyword evidence="4" id="KW-1185">Reference proteome</keyword>
<evidence type="ECO:0000313" key="3">
    <source>
        <dbReference type="EMBL" id="SHJ68457.1"/>
    </source>
</evidence>
<dbReference type="InterPro" id="IPR012349">
    <property type="entry name" value="Split_barrel_FMN-bd"/>
</dbReference>
<dbReference type="EMBL" id="FQZK01000008">
    <property type="protein sequence ID" value="SHJ68457.1"/>
    <property type="molecule type" value="Genomic_DNA"/>
</dbReference>
<evidence type="ECO:0000256" key="1">
    <source>
        <dbReference type="ARBA" id="ARBA00008710"/>
    </source>
</evidence>
<dbReference type="STRING" id="758803.SAMN05421803_108149"/>
<accession>A0A1M6LB78</accession>
<dbReference type="Gene3D" id="2.30.110.10">
    <property type="entry name" value="Electron Transport, Fmn-binding Protein, Chain A"/>
    <property type="match status" value="1"/>
</dbReference>
<protein>
    <submittedName>
        <fullName evidence="3">Deazaflavin-dependent oxidoreductase, nitroreductase family</fullName>
    </submittedName>
</protein>